<proteinExistence type="predicted"/>
<protein>
    <recommendedName>
        <fullName evidence="4">Secreted protein</fullName>
    </recommendedName>
</protein>
<gene>
    <name evidence="2" type="ORF">CPB84DRAFT_1789674</name>
</gene>
<accession>A0A9P5NHK7</accession>
<evidence type="ECO:0000313" key="3">
    <source>
        <dbReference type="Proteomes" id="UP000724874"/>
    </source>
</evidence>
<name>A0A9P5NHK7_GYMJU</name>
<keyword evidence="3" id="KW-1185">Reference proteome</keyword>
<evidence type="ECO:0000313" key="2">
    <source>
        <dbReference type="EMBL" id="KAF8883899.1"/>
    </source>
</evidence>
<organism evidence="2 3">
    <name type="scientific">Gymnopilus junonius</name>
    <name type="common">Spectacular rustgill mushroom</name>
    <name type="synonym">Gymnopilus spectabilis subsp. junonius</name>
    <dbReference type="NCBI Taxonomy" id="109634"/>
    <lineage>
        <taxon>Eukaryota</taxon>
        <taxon>Fungi</taxon>
        <taxon>Dikarya</taxon>
        <taxon>Basidiomycota</taxon>
        <taxon>Agaricomycotina</taxon>
        <taxon>Agaricomycetes</taxon>
        <taxon>Agaricomycetidae</taxon>
        <taxon>Agaricales</taxon>
        <taxon>Agaricineae</taxon>
        <taxon>Hymenogastraceae</taxon>
        <taxon>Gymnopilus</taxon>
    </lineage>
</organism>
<dbReference type="Proteomes" id="UP000724874">
    <property type="component" value="Unassembled WGS sequence"/>
</dbReference>
<feature type="signal peptide" evidence="1">
    <location>
        <begin position="1"/>
        <end position="18"/>
    </location>
</feature>
<dbReference type="AlphaFoldDB" id="A0A9P5NHK7"/>
<evidence type="ECO:0008006" key="4">
    <source>
        <dbReference type="Google" id="ProtNLM"/>
    </source>
</evidence>
<keyword evidence="1" id="KW-0732">Signal</keyword>
<sequence length="94" mass="10873">MTMYYCIFVLASFYASSALEQTCALGEFERKNSSKLSYIKIWMSEGTVKWIRLHGKSLAWRRTLASTEHSQVESGVRTSIYIRYSKIPSEPHVE</sequence>
<feature type="chain" id="PRO_5040333262" description="Secreted protein" evidence="1">
    <location>
        <begin position="19"/>
        <end position="94"/>
    </location>
</feature>
<dbReference type="EMBL" id="JADNYJ010000112">
    <property type="protein sequence ID" value="KAF8883899.1"/>
    <property type="molecule type" value="Genomic_DNA"/>
</dbReference>
<evidence type="ECO:0000256" key="1">
    <source>
        <dbReference type="SAM" id="SignalP"/>
    </source>
</evidence>
<comment type="caution">
    <text evidence="2">The sequence shown here is derived from an EMBL/GenBank/DDBJ whole genome shotgun (WGS) entry which is preliminary data.</text>
</comment>
<reference evidence="2" key="1">
    <citation type="submission" date="2020-11" db="EMBL/GenBank/DDBJ databases">
        <authorList>
            <consortium name="DOE Joint Genome Institute"/>
            <person name="Ahrendt S."/>
            <person name="Riley R."/>
            <person name="Andreopoulos W."/>
            <person name="LaButti K."/>
            <person name="Pangilinan J."/>
            <person name="Ruiz-duenas F.J."/>
            <person name="Barrasa J.M."/>
            <person name="Sanchez-Garcia M."/>
            <person name="Camarero S."/>
            <person name="Miyauchi S."/>
            <person name="Serrano A."/>
            <person name="Linde D."/>
            <person name="Babiker R."/>
            <person name="Drula E."/>
            <person name="Ayuso-Fernandez I."/>
            <person name="Pacheco R."/>
            <person name="Padilla G."/>
            <person name="Ferreira P."/>
            <person name="Barriuso J."/>
            <person name="Kellner H."/>
            <person name="Castanera R."/>
            <person name="Alfaro M."/>
            <person name="Ramirez L."/>
            <person name="Pisabarro A.G."/>
            <person name="Kuo A."/>
            <person name="Tritt A."/>
            <person name="Lipzen A."/>
            <person name="He G."/>
            <person name="Yan M."/>
            <person name="Ng V."/>
            <person name="Cullen D."/>
            <person name="Martin F."/>
            <person name="Rosso M.-N."/>
            <person name="Henrissat B."/>
            <person name="Hibbett D."/>
            <person name="Martinez A.T."/>
            <person name="Grigoriev I.V."/>
        </authorList>
    </citation>
    <scope>NUCLEOTIDE SEQUENCE</scope>
    <source>
        <strain evidence="2">AH 44721</strain>
    </source>
</reference>